<evidence type="ECO:0000259" key="1">
    <source>
        <dbReference type="Pfam" id="PF13470"/>
    </source>
</evidence>
<dbReference type="NCBIfam" id="TIGR00305">
    <property type="entry name" value="putative toxin-antitoxin system toxin component, PIN family"/>
    <property type="match status" value="1"/>
</dbReference>
<dbReference type="Proteomes" id="UP000697998">
    <property type="component" value="Unassembled WGS sequence"/>
</dbReference>
<protein>
    <submittedName>
        <fullName evidence="2">Toxin-antitoxin system toxin component, PIN family</fullName>
    </submittedName>
</protein>
<proteinExistence type="predicted"/>
<dbReference type="Pfam" id="PF13470">
    <property type="entry name" value="PIN_3"/>
    <property type="match status" value="1"/>
</dbReference>
<dbReference type="EMBL" id="JADJMH010000034">
    <property type="protein sequence ID" value="MBK7677264.1"/>
    <property type="molecule type" value="Genomic_DNA"/>
</dbReference>
<gene>
    <name evidence="2" type="ORF">IPJ27_22300</name>
</gene>
<dbReference type="InterPro" id="IPR029060">
    <property type="entry name" value="PIN-like_dom_sf"/>
</dbReference>
<name>A0A935Q1K4_9PROT</name>
<dbReference type="InterPro" id="IPR002850">
    <property type="entry name" value="PIN_toxin-like"/>
</dbReference>
<dbReference type="InterPro" id="IPR002716">
    <property type="entry name" value="PIN_dom"/>
</dbReference>
<organism evidence="2 3">
    <name type="scientific">Candidatus Accumulibacter proximus</name>
    <dbReference type="NCBI Taxonomy" id="2954385"/>
    <lineage>
        <taxon>Bacteria</taxon>
        <taxon>Pseudomonadati</taxon>
        <taxon>Pseudomonadota</taxon>
        <taxon>Betaproteobacteria</taxon>
        <taxon>Candidatus Accumulibacter</taxon>
    </lineage>
</organism>
<feature type="domain" description="PIN" evidence="1">
    <location>
        <begin position="2"/>
        <end position="114"/>
    </location>
</feature>
<evidence type="ECO:0000313" key="3">
    <source>
        <dbReference type="Proteomes" id="UP000697998"/>
    </source>
</evidence>
<reference evidence="2 3" key="1">
    <citation type="submission" date="2020-10" db="EMBL/GenBank/DDBJ databases">
        <title>Connecting structure to function with the recovery of over 1000 high-quality activated sludge metagenome-assembled genomes encoding full-length rRNA genes using long-read sequencing.</title>
        <authorList>
            <person name="Singleton C.M."/>
            <person name="Petriglieri F."/>
            <person name="Kristensen J.M."/>
            <person name="Kirkegaard R.H."/>
            <person name="Michaelsen T.Y."/>
            <person name="Andersen M.H."/>
            <person name="Karst S.M."/>
            <person name="Dueholm M.S."/>
            <person name="Nielsen P.H."/>
            <person name="Albertsen M."/>
        </authorList>
    </citation>
    <scope>NUCLEOTIDE SEQUENCE [LARGE SCALE GENOMIC DNA]</scope>
    <source>
        <strain evidence="2">EsbW_18-Q3-R4-48_BATAC.285</strain>
    </source>
</reference>
<sequence length="149" mass="16622">MRAVLDTNIVIDLLHFADPQTLPLQQAIARGTLHCFTDRPCLAELQRVSGYPQFGLDAVAQALLLDGYRSFVTRCEPEVVEDYRLPRCRDADDQKFLILGMRCRADLLITRDRRLLQLACQRRLPLPFAIVTASLAAGLIAEGQTASIA</sequence>
<dbReference type="AlphaFoldDB" id="A0A935Q1K4"/>
<comment type="caution">
    <text evidence="2">The sequence shown here is derived from an EMBL/GenBank/DDBJ whole genome shotgun (WGS) entry which is preliminary data.</text>
</comment>
<evidence type="ECO:0000313" key="2">
    <source>
        <dbReference type="EMBL" id="MBK7677264.1"/>
    </source>
</evidence>
<accession>A0A935Q1K4</accession>
<dbReference type="PANTHER" id="PTHR34610">
    <property type="entry name" value="SSL7007 PROTEIN"/>
    <property type="match status" value="1"/>
</dbReference>
<dbReference type="SUPFAM" id="SSF88723">
    <property type="entry name" value="PIN domain-like"/>
    <property type="match status" value="1"/>
</dbReference>
<dbReference type="PANTHER" id="PTHR34610:SF3">
    <property type="entry name" value="SSL7007 PROTEIN"/>
    <property type="match status" value="1"/>
</dbReference>